<accession>A0A0K0FEQ8</accession>
<dbReference type="Proteomes" id="UP000035680">
    <property type="component" value="Unassembled WGS sequence"/>
</dbReference>
<keyword evidence="4" id="KW-1185">Reference proteome</keyword>
<feature type="disulfide bond" evidence="1">
    <location>
        <begin position="68"/>
        <end position="102"/>
    </location>
</feature>
<comment type="caution">
    <text evidence="1">Lacks conserved residue(s) required for the propagation of feature annotation.</text>
</comment>
<proteinExistence type="predicted"/>
<evidence type="ECO:0000259" key="3">
    <source>
        <dbReference type="PROSITE" id="PS51670"/>
    </source>
</evidence>
<feature type="signal peptide" evidence="2">
    <location>
        <begin position="1"/>
        <end position="20"/>
    </location>
</feature>
<dbReference type="Pfam" id="PF01549">
    <property type="entry name" value="ShK"/>
    <property type="match status" value="2"/>
</dbReference>
<protein>
    <submittedName>
        <fullName evidence="5">ShKT domain-containing protein</fullName>
    </submittedName>
</protein>
<reference evidence="4" key="1">
    <citation type="submission" date="2014-07" db="EMBL/GenBank/DDBJ databases">
        <authorList>
            <person name="Martin A.A"/>
            <person name="De Silva N."/>
        </authorList>
    </citation>
    <scope>NUCLEOTIDE SEQUENCE</scope>
</reference>
<feature type="domain" description="ShKT" evidence="3">
    <location>
        <begin position="68"/>
        <end position="102"/>
    </location>
</feature>
<dbReference type="Gene3D" id="1.10.10.1940">
    <property type="match status" value="1"/>
</dbReference>
<organism evidence="4 5">
    <name type="scientific">Strongyloides venezuelensis</name>
    <name type="common">Threadworm</name>
    <dbReference type="NCBI Taxonomy" id="75913"/>
    <lineage>
        <taxon>Eukaryota</taxon>
        <taxon>Metazoa</taxon>
        <taxon>Ecdysozoa</taxon>
        <taxon>Nematoda</taxon>
        <taxon>Chromadorea</taxon>
        <taxon>Rhabditida</taxon>
        <taxon>Tylenchina</taxon>
        <taxon>Panagrolaimomorpha</taxon>
        <taxon>Strongyloidoidea</taxon>
        <taxon>Strongyloididae</taxon>
        <taxon>Strongyloides</taxon>
    </lineage>
</organism>
<dbReference type="InterPro" id="IPR003582">
    <property type="entry name" value="ShKT_dom"/>
</dbReference>
<dbReference type="WBParaSite" id="SVE_0734300.1">
    <property type="protein sequence ID" value="SVE_0734300.1"/>
    <property type="gene ID" value="SVE_0734300"/>
</dbReference>
<keyword evidence="2" id="KW-0732">Signal</keyword>
<feature type="chain" id="PRO_5005329564" evidence="2">
    <location>
        <begin position="21"/>
        <end position="120"/>
    </location>
</feature>
<evidence type="ECO:0000256" key="1">
    <source>
        <dbReference type="PROSITE-ProRule" id="PRU01005"/>
    </source>
</evidence>
<evidence type="ECO:0000313" key="4">
    <source>
        <dbReference type="Proteomes" id="UP000035680"/>
    </source>
</evidence>
<dbReference type="PROSITE" id="PS51670">
    <property type="entry name" value="SHKT"/>
    <property type="match status" value="1"/>
</dbReference>
<reference evidence="5" key="2">
    <citation type="submission" date="2015-08" db="UniProtKB">
        <authorList>
            <consortium name="WormBaseParasite"/>
        </authorList>
    </citation>
    <scope>IDENTIFICATION</scope>
</reference>
<evidence type="ECO:0000256" key="2">
    <source>
        <dbReference type="SAM" id="SignalP"/>
    </source>
</evidence>
<evidence type="ECO:0000313" key="5">
    <source>
        <dbReference type="WBParaSite" id="SVE_0734300.1"/>
    </source>
</evidence>
<dbReference type="AlphaFoldDB" id="A0A0K0FEQ8"/>
<dbReference type="STRING" id="75913.A0A0K0FEQ8"/>
<keyword evidence="1" id="KW-1015">Disulfide bond</keyword>
<sequence length="120" mass="13130">MKNFLLSVVLLSTLSISILCDHSCNFLANNGLCQKSMYRKIMCEICPNQCNALKGYNTCLFPIPSPDCEDKASNCEEMRALCTNLAYRNLMAVSCSSTCNTCDGNPATLPPEALLPPEQP</sequence>
<dbReference type="SMART" id="SM00254">
    <property type="entry name" value="ShKT"/>
    <property type="match status" value="2"/>
</dbReference>
<name>A0A0K0FEQ8_STRVS</name>